<sequence>MSLISNSQSDDILKIPQLQHSPQPQSITLADPINISLQPPTVKRGHRHRRSAAISGDFDSNSFLQPPQNSSINANLSKSLPCSPIKSNINSIANILNSKDPILSTPTPNNQNSNNNNNQN</sequence>
<reference evidence="2" key="1">
    <citation type="submission" date="2020-11" db="EMBL/GenBank/DDBJ databases">
        <title>Kefir isolates.</title>
        <authorList>
            <person name="Marcisauskas S."/>
            <person name="Kim Y."/>
            <person name="Blasche S."/>
        </authorList>
    </citation>
    <scope>NUCLEOTIDE SEQUENCE</scope>
    <source>
        <strain evidence="2">Olga-1</strain>
    </source>
</reference>
<proteinExistence type="predicted"/>
<dbReference type="EMBL" id="PUHW01000767">
    <property type="protein sequence ID" value="KAG0685062.1"/>
    <property type="molecule type" value="Genomic_DNA"/>
</dbReference>
<organism evidence="2 3">
    <name type="scientific">Pichia californica</name>
    <dbReference type="NCBI Taxonomy" id="460514"/>
    <lineage>
        <taxon>Eukaryota</taxon>
        <taxon>Fungi</taxon>
        <taxon>Dikarya</taxon>
        <taxon>Ascomycota</taxon>
        <taxon>Saccharomycotina</taxon>
        <taxon>Pichiomycetes</taxon>
        <taxon>Pichiales</taxon>
        <taxon>Pichiaceae</taxon>
        <taxon>Pichia</taxon>
    </lineage>
</organism>
<feature type="compositionally biased region" description="Polar residues" evidence="1">
    <location>
        <begin position="18"/>
        <end position="28"/>
    </location>
</feature>
<feature type="compositionally biased region" description="Polar residues" evidence="1">
    <location>
        <begin position="58"/>
        <end position="80"/>
    </location>
</feature>
<feature type="region of interest" description="Disordered" evidence="1">
    <location>
        <begin position="99"/>
        <end position="120"/>
    </location>
</feature>
<name>A0A9P6WFF4_9ASCO</name>
<dbReference type="Proteomes" id="UP000697127">
    <property type="component" value="Unassembled WGS sequence"/>
</dbReference>
<feature type="compositionally biased region" description="Polar residues" evidence="1">
    <location>
        <begin position="1"/>
        <end position="10"/>
    </location>
</feature>
<comment type="caution">
    <text evidence="2">The sequence shown here is derived from an EMBL/GenBank/DDBJ whole genome shotgun (WGS) entry which is preliminary data.</text>
</comment>
<protein>
    <submittedName>
        <fullName evidence="2">Uncharacterized protein</fullName>
    </submittedName>
</protein>
<accession>A0A9P6WFF4</accession>
<evidence type="ECO:0000313" key="3">
    <source>
        <dbReference type="Proteomes" id="UP000697127"/>
    </source>
</evidence>
<feature type="non-terminal residue" evidence="2">
    <location>
        <position position="120"/>
    </location>
</feature>
<keyword evidence="3" id="KW-1185">Reference proteome</keyword>
<feature type="region of interest" description="Disordered" evidence="1">
    <location>
        <begin position="1"/>
        <end position="80"/>
    </location>
</feature>
<dbReference type="AlphaFoldDB" id="A0A9P6WFF4"/>
<gene>
    <name evidence="2" type="ORF">C6P40_004932</name>
</gene>
<evidence type="ECO:0000313" key="2">
    <source>
        <dbReference type="EMBL" id="KAG0685062.1"/>
    </source>
</evidence>
<evidence type="ECO:0000256" key="1">
    <source>
        <dbReference type="SAM" id="MobiDB-lite"/>
    </source>
</evidence>